<evidence type="ECO:0000259" key="8">
    <source>
        <dbReference type="Pfam" id="PF00924"/>
    </source>
</evidence>
<dbReference type="GO" id="GO:0008381">
    <property type="term" value="F:mechanosensitive monoatomic ion channel activity"/>
    <property type="evidence" value="ECO:0007669"/>
    <property type="project" value="InterPro"/>
</dbReference>
<dbReference type="InterPro" id="IPR008910">
    <property type="entry name" value="MSC_TM_helix"/>
</dbReference>
<dbReference type="SUPFAM" id="SSF82689">
    <property type="entry name" value="Mechanosensitive channel protein MscS (YggB), C-terminal domain"/>
    <property type="match status" value="1"/>
</dbReference>
<dbReference type="InterPro" id="IPR006686">
    <property type="entry name" value="MscS_channel_CS"/>
</dbReference>
<dbReference type="InterPro" id="IPR011014">
    <property type="entry name" value="MscS_channel_TM-2"/>
</dbReference>
<feature type="domain" description="Mechanosensitive ion channel MscS C-terminal" evidence="9">
    <location>
        <begin position="212"/>
        <end position="293"/>
    </location>
</feature>
<gene>
    <name evidence="10" type="ORF">HNP82_000709</name>
</gene>
<evidence type="ECO:0000256" key="6">
    <source>
        <dbReference type="ARBA" id="ARBA00023136"/>
    </source>
</evidence>
<name>A0A7W8H834_9FIRM</name>
<feature type="transmembrane region" description="Helical" evidence="7">
    <location>
        <begin position="127"/>
        <end position="151"/>
    </location>
</feature>
<accession>A0A7W8H834</accession>
<comment type="caution">
    <text evidence="10">The sequence shown here is derived from an EMBL/GenBank/DDBJ whole genome shotgun (WGS) entry which is preliminary data.</text>
</comment>
<dbReference type="PROSITE" id="PS01246">
    <property type="entry name" value="UPF0003"/>
    <property type="match status" value="1"/>
</dbReference>
<keyword evidence="11" id="KW-1185">Reference proteome</keyword>
<dbReference type="SUPFAM" id="SSF82861">
    <property type="entry name" value="Mechanosensitive channel protein MscS (YggB), transmembrane region"/>
    <property type="match status" value="1"/>
</dbReference>
<proteinExistence type="inferred from homology"/>
<sequence>MPMHQWIQMSADLETGIEEITQAGEVIEQAGVSASTISILLERLGELAVAAGLTLLRAVIVGVIGWYIIKLISRWVRSLLNRSSLDDGMAGFLTSVITTVLRCLLVVIIIGILGIPMSSVVALVGSAGLAIGLALQGCLTNFSGGVLILVVKPFKVGDYIIDSDGNEGTVTAIDIIYTKLLTADNRTVTIPNGTLANSTVINTTREPIRRLDFNVSISYEENIDRVKKVLLHTAQESGFVVEGQESRAFVASFDPSAVKITLRFWVQSEAYWEAKWAMQEAIKKQFDAEGISMPFDQLDVHVVNKQ</sequence>
<dbReference type="PANTHER" id="PTHR30221">
    <property type="entry name" value="SMALL-CONDUCTANCE MECHANOSENSITIVE CHANNEL"/>
    <property type="match status" value="1"/>
</dbReference>
<keyword evidence="3" id="KW-1003">Cell membrane</keyword>
<dbReference type="EMBL" id="JACHFW010000002">
    <property type="protein sequence ID" value="MBB5263611.1"/>
    <property type="molecule type" value="Genomic_DNA"/>
</dbReference>
<comment type="subcellular location">
    <subcellularLocation>
        <location evidence="1">Cell membrane</location>
        <topology evidence="1">Multi-pass membrane protein</topology>
    </subcellularLocation>
</comment>
<dbReference type="InterPro" id="IPR045275">
    <property type="entry name" value="MscS_archaea/bacteria_type"/>
</dbReference>
<dbReference type="InterPro" id="IPR023408">
    <property type="entry name" value="MscS_beta-dom_sf"/>
</dbReference>
<dbReference type="InterPro" id="IPR006685">
    <property type="entry name" value="MscS_channel_2nd"/>
</dbReference>
<dbReference type="RefSeq" id="WP_183771561.1">
    <property type="nucleotide sequence ID" value="NZ_CAWVEG010000198.1"/>
</dbReference>
<dbReference type="SUPFAM" id="SSF50182">
    <property type="entry name" value="Sm-like ribonucleoproteins"/>
    <property type="match status" value="1"/>
</dbReference>
<feature type="transmembrane region" description="Helical" evidence="7">
    <location>
        <begin position="47"/>
        <end position="69"/>
    </location>
</feature>
<dbReference type="Pfam" id="PF00924">
    <property type="entry name" value="MS_channel_2nd"/>
    <property type="match status" value="1"/>
</dbReference>
<dbReference type="Gene3D" id="2.30.30.60">
    <property type="match status" value="1"/>
</dbReference>
<dbReference type="Gene3D" id="3.30.70.100">
    <property type="match status" value="1"/>
</dbReference>
<dbReference type="PANTHER" id="PTHR30221:SF1">
    <property type="entry name" value="SMALL-CONDUCTANCE MECHANOSENSITIVE CHANNEL"/>
    <property type="match status" value="1"/>
</dbReference>
<dbReference type="InterPro" id="IPR049278">
    <property type="entry name" value="MS_channel_C"/>
</dbReference>
<evidence type="ECO:0000256" key="1">
    <source>
        <dbReference type="ARBA" id="ARBA00004651"/>
    </source>
</evidence>
<dbReference type="InterPro" id="IPR010920">
    <property type="entry name" value="LSM_dom_sf"/>
</dbReference>
<protein>
    <submittedName>
        <fullName evidence="10">Small conductance mechanosensitive channel</fullName>
    </submittedName>
</protein>
<comment type="similarity">
    <text evidence="2">Belongs to the MscS (TC 1.A.23) family.</text>
</comment>
<reference evidence="10 11" key="1">
    <citation type="submission" date="2020-08" db="EMBL/GenBank/DDBJ databases">
        <title>Genomic Encyclopedia of Type Strains, Phase IV (KMG-IV): sequencing the most valuable type-strain genomes for metagenomic binning, comparative biology and taxonomic classification.</title>
        <authorList>
            <person name="Goeker M."/>
        </authorList>
    </citation>
    <scope>NUCLEOTIDE SEQUENCE [LARGE SCALE GENOMIC DNA]</scope>
    <source>
        <strain evidence="10 11">DSM 106146</strain>
    </source>
</reference>
<dbReference type="Gene3D" id="1.10.287.1260">
    <property type="match status" value="1"/>
</dbReference>
<keyword evidence="4 7" id="KW-0812">Transmembrane</keyword>
<evidence type="ECO:0000259" key="9">
    <source>
        <dbReference type="Pfam" id="PF21082"/>
    </source>
</evidence>
<evidence type="ECO:0000256" key="7">
    <source>
        <dbReference type="SAM" id="Phobius"/>
    </source>
</evidence>
<organism evidence="10 11">
    <name type="scientific">Catenibacillus scindens</name>
    <dbReference type="NCBI Taxonomy" id="673271"/>
    <lineage>
        <taxon>Bacteria</taxon>
        <taxon>Bacillati</taxon>
        <taxon>Bacillota</taxon>
        <taxon>Clostridia</taxon>
        <taxon>Lachnospirales</taxon>
        <taxon>Lachnospiraceae</taxon>
        <taxon>Catenibacillus</taxon>
    </lineage>
</organism>
<feature type="transmembrane region" description="Helical" evidence="7">
    <location>
        <begin position="90"/>
        <end position="115"/>
    </location>
</feature>
<feature type="domain" description="Mechanosensitive ion channel MscS" evidence="8">
    <location>
        <begin position="139"/>
        <end position="205"/>
    </location>
</feature>
<keyword evidence="5 7" id="KW-1133">Transmembrane helix</keyword>
<dbReference type="GO" id="GO:0005886">
    <property type="term" value="C:plasma membrane"/>
    <property type="evidence" value="ECO:0007669"/>
    <property type="project" value="UniProtKB-SubCell"/>
</dbReference>
<dbReference type="InterPro" id="IPR011066">
    <property type="entry name" value="MscS_channel_C_sf"/>
</dbReference>
<keyword evidence="6 7" id="KW-0472">Membrane</keyword>
<dbReference type="Pfam" id="PF05552">
    <property type="entry name" value="MS_channel_1st_1"/>
    <property type="match status" value="1"/>
</dbReference>
<dbReference type="AlphaFoldDB" id="A0A7W8H834"/>
<evidence type="ECO:0000313" key="10">
    <source>
        <dbReference type="EMBL" id="MBB5263611.1"/>
    </source>
</evidence>
<evidence type="ECO:0000313" key="11">
    <source>
        <dbReference type="Proteomes" id="UP000543642"/>
    </source>
</evidence>
<evidence type="ECO:0000256" key="4">
    <source>
        <dbReference type="ARBA" id="ARBA00022692"/>
    </source>
</evidence>
<evidence type="ECO:0000256" key="5">
    <source>
        <dbReference type="ARBA" id="ARBA00022989"/>
    </source>
</evidence>
<dbReference type="Proteomes" id="UP000543642">
    <property type="component" value="Unassembled WGS sequence"/>
</dbReference>
<evidence type="ECO:0000256" key="3">
    <source>
        <dbReference type="ARBA" id="ARBA00022475"/>
    </source>
</evidence>
<evidence type="ECO:0000256" key="2">
    <source>
        <dbReference type="ARBA" id="ARBA00008017"/>
    </source>
</evidence>
<dbReference type="Pfam" id="PF21082">
    <property type="entry name" value="MS_channel_3rd"/>
    <property type="match status" value="1"/>
</dbReference>